<evidence type="ECO:0000313" key="2">
    <source>
        <dbReference type="Proteomes" id="UP000198755"/>
    </source>
</evidence>
<reference evidence="1 2" key="1">
    <citation type="submission" date="2016-10" db="EMBL/GenBank/DDBJ databases">
        <authorList>
            <person name="de Groot N.N."/>
        </authorList>
    </citation>
    <scope>NUCLEOTIDE SEQUENCE [LARGE SCALE GENOMIC DNA]</scope>
    <source>
        <strain evidence="1 2">NE2</strain>
    </source>
</reference>
<dbReference type="Proteomes" id="UP000198755">
    <property type="component" value="Unassembled WGS sequence"/>
</dbReference>
<proteinExistence type="predicted"/>
<name>A0A1I4CR18_9HYPH</name>
<sequence>MILDNYAAHTHPKVPQWLDRHFRFTSISYRPSSRVKMTPTFPAFFSRTHAANPPAELTARIGPNAVTQLHAALIAAGLEAEAVQLFSAARAEDWLADRPAAMVDERRVARLAPSF</sequence>
<organism evidence="1 2">
    <name type="scientific">Methylocapsa palsarum</name>
    <dbReference type="NCBI Taxonomy" id="1612308"/>
    <lineage>
        <taxon>Bacteria</taxon>
        <taxon>Pseudomonadati</taxon>
        <taxon>Pseudomonadota</taxon>
        <taxon>Alphaproteobacteria</taxon>
        <taxon>Hyphomicrobiales</taxon>
        <taxon>Beijerinckiaceae</taxon>
        <taxon>Methylocapsa</taxon>
    </lineage>
</organism>
<accession>A0A1I4CR18</accession>
<dbReference type="AlphaFoldDB" id="A0A1I4CR18"/>
<evidence type="ECO:0008006" key="3">
    <source>
        <dbReference type="Google" id="ProtNLM"/>
    </source>
</evidence>
<evidence type="ECO:0000313" key="1">
    <source>
        <dbReference type="EMBL" id="SFK82687.1"/>
    </source>
</evidence>
<keyword evidence="2" id="KW-1185">Reference proteome</keyword>
<protein>
    <recommendedName>
        <fullName evidence="3">DDE superfamily endonuclease</fullName>
    </recommendedName>
</protein>
<gene>
    <name evidence="1" type="ORF">SAMN05444581_12611</name>
</gene>
<dbReference type="EMBL" id="FOSN01000026">
    <property type="protein sequence ID" value="SFK82687.1"/>
    <property type="molecule type" value="Genomic_DNA"/>
</dbReference>